<evidence type="ECO:0000313" key="2">
    <source>
        <dbReference type="EMBL" id="CAL1150868.1"/>
    </source>
</evidence>
<gene>
    <name evidence="1" type="ORF">C1SCF055_LOCUS23869</name>
</gene>
<reference evidence="2" key="2">
    <citation type="submission" date="2024-04" db="EMBL/GenBank/DDBJ databases">
        <authorList>
            <person name="Chen Y."/>
            <person name="Shah S."/>
            <person name="Dougan E. K."/>
            <person name="Thang M."/>
            <person name="Chan C."/>
        </authorList>
    </citation>
    <scope>NUCLEOTIDE SEQUENCE [LARGE SCALE GENOMIC DNA]</scope>
</reference>
<dbReference type="Proteomes" id="UP001152797">
    <property type="component" value="Unassembled WGS sequence"/>
</dbReference>
<accession>A0A9P1CV30</accession>
<dbReference type="EMBL" id="CAMXCT030002337">
    <property type="protein sequence ID" value="CAL4784805.1"/>
    <property type="molecule type" value="Genomic_DNA"/>
</dbReference>
<comment type="caution">
    <text evidence="1">The sequence shown here is derived from an EMBL/GenBank/DDBJ whole genome shotgun (WGS) entry which is preliminary data.</text>
</comment>
<reference evidence="1" key="1">
    <citation type="submission" date="2022-10" db="EMBL/GenBank/DDBJ databases">
        <authorList>
            <person name="Chen Y."/>
            <person name="Dougan E. K."/>
            <person name="Chan C."/>
            <person name="Rhodes N."/>
            <person name="Thang M."/>
        </authorList>
    </citation>
    <scope>NUCLEOTIDE SEQUENCE</scope>
</reference>
<sequence>MEAEKELESLFSSEASTAEAKALGDVLTSCSSTEHTPEDPFEELLSRRQLLDDSFEDVGPEGSEECCSVKELTEWAQREKLGSRFQSGLEEVVKQGGLRRVNDAFLLALGIQLPPMRKKILGAIKRKLIGSRTVRFGEVLQYEPMLKNKPRFSKCPWVDLDEIEVRNDKMTLKAAITTWRFCATGLDGQEETALKENAFNAWKPKPKGICEILQDMLEGLGVVASVWMVFPPNVHVDIFLEFSFSNFADPPVLIFSAHHIALPMTCDLQQLSVCEAFFVSTPCCCRLDLGSVSTSRKWEQKSVANTTQYRKI</sequence>
<protein>
    <submittedName>
        <fullName evidence="1">Uncharacterized protein</fullName>
    </submittedName>
</protein>
<keyword evidence="3" id="KW-1185">Reference proteome</keyword>
<dbReference type="EMBL" id="CAMXCT020002337">
    <property type="protein sequence ID" value="CAL1150868.1"/>
    <property type="molecule type" value="Genomic_DNA"/>
</dbReference>
<proteinExistence type="predicted"/>
<dbReference type="AlphaFoldDB" id="A0A9P1CV30"/>
<name>A0A9P1CV30_9DINO</name>
<evidence type="ECO:0000313" key="1">
    <source>
        <dbReference type="EMBL" id="CAI3997493.1"/>
    </source>
</evidence>
<organism evidence="1">
    <name type="scientific">Cladocopium goreaui</name>
    <dbReference type="NCBI Taxonomy" id="2562237"/>
    <lineage>
        <taxon>Eukaryota</taxon>
        <taxon>Sar</taxon>
        <taxon>Alveolata</taxon>
        <taxon>Dinophyceae</taxon>
        <taxon>Suessiales</taxon>
        <taxon>Symbiodiniaceae</taxon>
        <taxon>Cladocopium</taxon>
    </lineage>
</organism>
<evidence type="ECO:0000313" key="3">
    <source>
        <dbReference type="Proteomes" id="UP001152797"/>
    </source>
</evidence>
<dbReference type="EMBL" id="CAMXCT010002337">
    <property type="protein sequence ID" value="CAI3997493.1"/>
    <property type="molecule type" value="Genomic_DNA"/>
</dbReference>